<dbReference type="GeneID" id="28873653"/>
<proteinExistence type="predicted"/>
<sequence length="88" mass="9905">MRSKPPPNPFFSSLPSALLRNITVLNNSGLDELANTRIPFSDLREFLRVAVQNAIRDRDIPENDTLEEDNELETSGHTRAPSNRLDGM</sequence>
<dbReference type="KEGG" id="chig:CH63R_14572"/>
<dbReference type="Proteomes" id="UP000092177">
    <property type="component" value="Chromosome 12"/>
</dbReference>
<reference evidence="3" key="1">
    <citation type="journal article" date="2017" name="BMC Genomics">
        <title>Gapless genome assembly of Colletotrichum higginsianum reveals chromosome structure and association of transposable elements with secondary metabolite gene clusters.</title>
        <authorList>
            <person name="Dallery J.-F."/>
            <person name="Lapalu N."/>
            <person name="Zampounis A."/>
            <person name="Pigne S."/>
            <person name="Luyten I."/>
            <person name="Amselem J."/>
            <person name="Wittenberg A.H.J."/>
            <person name="Zhou S."/>
            <person name="de Queiroz M.V."/>
            <person name="Robin G.P."/>
            <person name="Auger A."/>
            <person name="Hainaut M."/>
            <person name="Henrissat B."/>
            <person name="Kim K.-T."/>
            <person name="Lee Y.-H."/>
            <person name="Lespinet O."/>
            <person name="Schwartz D.C."/>
            <person name="Thon M.R."/>
            <person name="O'Connell R.J."/>
        </authorList>
    </citation>
    <scope>NUCLEOTIDE SEQUENCE [LARGE SCALE GENOMIC DNA]</scope>
    <source>
        <strain evidence="3">IMI 349063</strain>
    </source>
</reference>
<gene>
    <name evidence="2" type="ORF">CH63R_14572</name>
</gene>
<evidence type="ECO:0000256" key="1">
    <source>
        <dbReference type="SAM" id="MobiDB-lite"/>
    </source>
</evidence>
<evidence type="ECO:0000313" key="3">
    <source>
        <dbReference type="Proteomes" id="UP000092177"/>
    </source>
</evidence>
<name>A0A1B7XQF8_COLHI</name>
<keyword evidence="3" id="KW-1185">Reference proteome</keyword>
<comment type="caution">
    <text evidence="2">The sequence shown here is derived from an EMBL/GenBank/DDBJ whole genome shotgun (WGS) entry which is preliminary data.</text>
</comment>
<evidence type="ECO:0000313" key="2">
    <source>
        <dbReference type="EMBL" id="OBR02000.1"/>
    </source>
</evidence>
<dbReference type="RefSeq" id="XP_018150518.1">
    <property type="nucleotide sequence ID" value="XM_018309546.1"/>
</dbReference>
<protein>
    <submittedName>
        <fullName evidence="2">Uncharacterized protein</fullName>
    </submittedName>
</protein>
<dbReference type="VEuPathDB" id="FungiDB:CH63R_14572"/>
<dbReference type="AlphaFoldDB" id="A0A1B7XQF8"/>
<accession>A0A1B7XQF8</accession>
<feature type="compositionally biased region" description="Acidic residues" evidence="1">
    <location>
        <begin position="62"/>
        <end position="72"/>
    </location>
</feature>
<organism evidence="2 3">
    <name type="scientific">Colletotrichum higginsianum (strain IMI 349063)</name>
    <name type="common">Crucifer anthracnose fungus</name>
    <dbReference type="NCBI Taxonomy" id="759273"/>
    <lineage>
        <taxon>Eukaryota</taxon>
        <taxon>Fungi</taxon>
        <taxon>Dikarya</taxon>
        <taxon>Ascomycota</taxon>
        <taxon>Pezizomycotina</taxon>
        <taxon>Sordariomycetes</taxon>
        <taxon>Hypocreomycetidae</taxon>
        <taxon>Glomerellales</taxon>
        <taxon>Glomerellaceae</taxon>
        <taxon>Colletotrichum</taxon>
        <taxon>Colletotrichum destructivum species complex</taxon>
    </lineage>
</organism>
<dbReference type="EMBL" id="LTAN01000012">
    <property type="protein sequence ID" value="OBR02000.1"/>
    <property type="molecule type" value="Genomic_DNA"/>
</dbReference>
<feature type="region of interest" description="Disordered" evidence="1">
    <location>
        <begin position="57"/>
        <end position="88"/>
    </location>
</feature>